<evidence type="ECO:0000313" key="8">
    <source>
        <dbReference type="Proteomes" id="UP001335729"/>
    </source>
</evidence>
<dbReference type="Proteomes" id="UP001335729">
    <property type="component" value="Unassembled WGS sequence"/>
</dbReference>
<keyword evidence="8" id="KW-1185">Reference proteome</keyword>
<dbReference type="InterPro" id="IPR006127">
    <property type="entry name" value="ZnuA-like"/>
</dbReference>
<sequence length="306" mass="32429">MTSPKRYVLAAILAMVAAVAATGCGTESDERPQVVATTNILGDVVNELVGDQADVTTLMKPNADPHSFGISASEANTMRTSGLIVYNGLGLEEGIQQHVDAAEADGVPTLEVAAQARPLPYATGDAEGSMDPHFWTDPTRMTDATQAISQALSEVEGIDQQQLQASTDAYLAELDELDQSMESQFAAIPPDKRKLVTNHHVFGYLADRYDFEVIGAIIPSGTTLASPSSSDLASLATAIRESNVPAVFVDTSRPDRLAQALANETGAQIEIVPLYSESLDQPGTEADTYVKMMQTNASRISSALTP</sequence>
<feature type="signal peptide" evidence="6">
    <location>
        <begin position="1"/>
        <end position="20"/>
    </location>
</feature>
<dbReference type="Pfam" id="PF01297">
    <property type="entry name" value="ZnuA"/>
    <property type="match status" value="1"/>
</dbReference>
<dbReference type="PANTHER" id="PTHR42953">
    <property type="entry name" value="HIGH-AFFINITY ZINC UPTAKE SYSTEM PROTEIN ZNUA-RELATED"/>
    <property type="match status" value="1"/>
</dbReference>
<keyword evidence="3" id="KW-0479">Metal-binding</keyword>
<evidence type="ECO:0000313" key="7">
    <source>
        <dbReference type="EMBL" id="MEE4021685.1"/>
    </source>
</evidence>
<proteinExistence type="inferred from homology"/>
<comment type="similarity">
    <text evidence="5">Belongs to the bacterial solute-binding protein 9 family.</text>
</comment>
<gene>
    <name evidence="7" type="primary">aztC</name>
    <name evidence="7" type="ORF">V1Y59_01235</name>
</gene>
<evidence type="ECO:0000256" key="5">
    <source>
        <dbReference type="RuleBase" id="RU003512"/>
    </source>
</evidence>
<organism evidence="7 8">
    <name type="scientific">Gordonia prachuapensis</name>
    <dbReference type="NCBI Taxonomy" id="3115651"/>
    <lineage>
        <taxon>Bacteria</taxon>
        <taxon>Bacillati</taxon>
        <taxon>Actinomycetota</taxon>
        <taxon>Actinomycetes</taxon>
        <taxon>Mycobacteriales</taxon>
        <taxon>Gordoniaceae</taxon>
        <taxon>Gordonia</taxon>
    </lineage>
</organism>
<evidence type="ECO:0000256" key="4">
    <source>
        <dbReference type="ARBA" id="ARBA00022729"/>
    </source>
</evidence>
<dbReference type="PROSITE" id="PS51257">
    <property type="entry name" value="PROKAR_LIPOPROTEIN"/>
    <property type="match status" value="1"/>
</dbReference>
<dbReference type="InterPro" id="IPR050492">
    <property type="entry name" value="Bact_metal-bind_prot9"/>
</dbReference>
<feature type="chain" id="PRO_5046984797" evidence="6">
    <location>
        <begin position="21"/>
        <end position="306"/>
    </location>
</feature>
<dbReference type="NCBIfam" id="NF040870">
    <property type="entry name" value="AztC"/>
    <property type="match status" value="1"/>
</dbReference>
<keyword evidence="4 6" id="KW-0732">Signal</keyword>
<name>A0ABU7MN19_9ACTN</name>
<dbReference type="InterPro" id="IPR006129">
    <property type="entry name" value="AdhesinB"/>
</dbReference>
<evidence type="ECO:0000256" key="3">
    <source>
        <dbReference type="ARBA" id="ARBA00022723"/>
    </source>
</evidence>
<dbReference type="RefSeq" id="WP_330503006.1">
    <property type="nucleotide sequence ID" value="NZ_JAZDUE010000001.1"/>
</dbReference>
<dbReference type="InterPro" id="IPR006128">
    <property type="entry name" value="Lipoprotein_PsaA-like"/>
</dbReference>
<comment type="caution">
    <text evidence="7">The sequence shown here is derived from an EMBL/GenBank/DDBJ whole genome shotgun (WGS) entry which is preliminary data.</text>
</comment>
<dbReference type="PANTHER" id="PTHR42953:SF1">
    <property type="entry name" value="METAL-BINDING PROTEIN HI_0362-RELATED"/>
    <property type="match status" value="1"/>
</dbReference>
<evidence type="ECO:0000256" key="2">
    <source>
        <dbReference type="ARBA" id="ARBA00022448"/>
    </source>
</evidence>
<dbReference type="EMBL" id="JAZDUE010000001">
    <property type="protein sequence ID" value="MEE4021685.1"/>
    <property type="molecule type" value="Genomic_DNA"/>
</dbReference>
<reference evidence="7 8" key="1">
    <citation type="submission" date="2024-01" db="EMBL/GenBank/DDBJ databases">
        <title>Draft genome sequence of Gordonia sp. PKS22-38.</title>
        <authorList>
            <person name="Suphannarot A."/>
            <person name="Mingma R."/>
        </authorList>
    </citation>
    <scope>NUCLEOTIDE SEQUENCE [LARGE SCALE GENOMIC DNA]</scope>
    <source>
        <strain evidence="7 8">PKS22-38</strain>
    </source>
</reference>
<keyword evidence="2 5" id="KW-0813">Transport</keyword>
<evidence type="ECO:0000256" key="1">
    <source>
        <dbReference type="ARBA" id="ARBA00004196"/>
    </source>
</evidence>
<dbReference type="Gene3D" id="3.40.50.1980">
    <property type="entry name" value="Nitrogenase molybdenum iron protein domain"/>
    <property type="match status" value="2"/>
</dbReference>
<dbReference type="InterPro" id="IPR047701">
    <property type="entry name" value="AztC-like"/>
</dbReference>
<comment type="subcellular location">
    <subcellularLocation>
        <location evidence="1">Cell envelope</location>
    </subcellularLocation>
</comment>
<dbReference type="SUPFAM" id="SSF53807">
    <property type="entry name" value="Helical backbone' metal receptor"/>
    <property type="match status" value="1"/>
</dbReference>
<evidence type="ECO:0000256" key="6">
    <source>
        <dbReference type="SAM" id="SignalP"/>
    </source>
</evidence>
<dbReference type="PRINTS" id="PR00690">
    <property type="entry name" value="ADHESNFAMILY"/>
</dbReference>
<dbReference type="PRINTS" id="PR00691">
    <property type="entry name" value="ADHESINB"/>
</dbReference>
<accession>A0ABU7MN19</accession>
<protein>
    <submittedName>
        <fullName evidence="7">Zinc ABC transporter substrate-binding protein AztC</fullName>
    </submittedName>
</protein>